<dbReference type="PRINTS" id="PR00411">
    <property type="entry name" value="PNDRDTASEI"/>
</dbReference>
<keyword evidence="2" id="KW-1185">Reference proteome</keyword>
<dbReference type="Gene3D" id="3.50.50.60">
    <property type="entry name" value="FAD/NAD(P)-binding domain"/>
    <property type="match status" value="2"/>
</dbReference>
<gene>
    <name evidence="1" type="ORF">L0C25_08090</name>
</gene>
<sequence>MVQTTDVLIVGTGFSGLGMGIQLRKAGREDFIIVEKAADVGGTWRDNTYPGCECDIPSHMYSFSYELNPDWSRHFSGNQEIWDYLRDVSARHHLDEKIHYGVKVTGAEWDDDLHRWTVHTEGGETYDARAVVSGVGALHIPNIPNLPGTETFEGERFHSSEWNHDVDLQGKRVAVIGTGASAVQFTPIIADQADQLTIFQRTPPWVLPKNDKAIPEWQRSFFRSVPPAQRAYRNALYWVLESRAVGFNGQLNILKFAEKIVERYVRKAVDDPALQDKLIPDYRMGCKRILQSNAYYKMFNRDDVTLIDSGVAEITPHGVVDNAGIEHGADVIIYGTGFHVVDALEYLDITGREGKNLGKVFEEDGVETYLGINATGFPNLFFMLGPNTGLGHNSVVFMIEQQAKYITRFLDELDRRGATAADVRPAAQREFNDTIQRKLTKGIWTQGGCTSWYLDSQGKNRTIWPGFTFLYWWDTRKIEAPDYEWVRAA</sequence>
<evidence type="ECO:0000313" key="1">
    <source>
        <dbReference type="EMBL" id="UYM07024.1"/>
    </source>
</evidence>
<dbReference type="KEGG" id="sgrg:L0C25_08090"/>
<organism evidence="1 2">
    <name type="scientific">Solicola gregarius</name>
    <dbReference type="NCBI Taxonomy" id="2908642"/>
    <lineage>
        <taxon>Bacteria</taxon>
        <taxon>Bacillati</taxon>
        <taxon>Actinomycetota</taxon>
        <taxon>Actinomycetes</taxon>
        <taxon>Propionibacteriales</taxon>
        <taxon>Nocardioidaceae</taxon>
        <taxon>Solicola</taxon>
    </lineage>
</organism>
<dbReference type="Proteomes" id="UP001164390">
    <property type="component" value="Chromosome"/>
</dbReference>
<dbReference type="AlphaFoldDB" id="A0AA46TLB0"/>
<protein>
    <submittedName>
        <fullName evidence="1">NAD(P)/FAD-dependent oxidoreductase</fullName>
    </submittedName>
</protein>
<dbReference type="PANTHER" id="PTHR42877">
    <property type="entry name" value="L-ORNITHINE N(5)-MONOOXYGENASE-RELATED"/>
    <property type="match status" value="1"/>
</dbReference>
<name>A0AA46TLB0_9ACTN</name>
<dbReference type="InterPro" id="IPR051209">
    <property type="entry name" value="FAD-bind_Monooxygenase_sf"/>
</dbReference>
<dbReference type="SUPFAM" id="SSF51905">
    <property type="entry name" value="FAD/NAD(P)-binding domain"/>
    <property type="match status" value="2"/>
</dbReference>
<dbReference type="PANTHER" id="PTHR42877:SF4">
    <property type="entry name" value="FAD_NAD(P)-BINDING DOMAIN-CONTAINING PROTEIN-RELATED"/>
    <property type="match status" value="1"/>
</dbReference>
<dbReference type="InterPro" id="IPR036188">
    <property type="entry name" value="FAD/NAD-bd_sf"/>
</dbReference>
<reference evidence="1" key="1">
    <citation type="submission" date="2022-01" db="EMBL/GenBank/DDBJ databases">
        <title>Nocardioidaceae gen. sp. A5X3R13.</title>
        <authorList>
            <person name="Lopez Marin M.A."/>
            <person name="Uhlik O."/>
        </authorList>
    </citation>
    <scope>NUCLEOTIDE SEQUENCE</scope>
    <source>
        <strain evidence="1">A5X3R13</strain>
    </source>
</reference>
<evidence type="ECO:0000313" key="2">
    <source>
        <dbReference type="Proteomes" id="UP001164390"/>
    </source>
</evidence>
<proteinExistence type="predicted"/>
<dbReference type="RefSeq" id="WP_271635968.1">
    <property type="nucleotide sequence ID" value="NZ_CP094970.1"/>
</dbReference>
<dbReference type="EMBL" id="CP094970">
    <property type="protein sequence ID" value="UYM07024.1"/>
    <property type="molecule type" value="Genomic_DNA"/>
</dbReference>
<dbReference type="Pfam" id="PF13738">
    <property type="entry name" value="Pyr_redox_3"/>
    <property type="match status" value="1"/>
</dbReference>
<accession>A0AA46TLB0</accession>